<dbReference type="InterPro" id="IPR016181">
    <property type="entry name" value="Acyl_CoA_acyltransferase"/>
</dbReference>
<dbReference type="Proteomes" id="UP000294535">
    <property type="component" value="Unassembled WGS sequence"/>
</dbReference>
<accession>A0A4R6TD02</accession>
<proteinExistence type="predicted"/>
<comment type="caution">
    <text evidence="1">The sequence shown here is derived from an EMBL/GenBank/DDBJ whole genome shotgun (WGS) entry which is preliminary data.</text>
</comment>
<dbReference type="AlphaFoldDB" id="A0A4R6TD02"/>
<reference evidence="1 2" key="1">
    <citation type="submission" date="2019-03" db="EMBL/GenBank/DDBJ databases">
        <title>Genomic Encyclopedia of Type Strains, Phase III (KMG-III): the genomes of soil and plant-associated and newly described type strains.</title>
        <authorList>
            <person name="Whitman W."/>
        </authorList>
    </citation>
    <scope>NUCLEOTIDE SEQUENCE [LARGE SCALE GENOMIC DNA]</scope>
    <source>
        <strain evidence="1 2">CECT 8446</strain>
    </source>
</reference>
<dbReference type="SUPFAM" id="SSF55729">
    <property type="entry name" value="Acyl-CoA N-acyltransferases (Nat)"/>
    <property type="match status" value="1"/>
</dbReference>
<dbReference type="Gene3D" id="3.40.630.30">
    <property type="match status" value="1"/>
</dbReference>
<evidence type="ECO:0008006" key="3">
    <source>
        <dbReference type="Google" id="ProtNLM"/>
    </source>
</evidence>
<name>A0A4R6TD02_9BACT</name>
<dbReference type="EMBL" id="SNYF01000005">
    <property type="protein sequence ID" value="TDQ19615.1"/>
    <property type="molecule type" value="Genomic_DNA"/>
</dbReference>
<gene>
    <name evidence="1" type="ORF">DFQ04_1439</name>
</gene>
<protein>
    <recommendedName>
        <fullName evidence="3">Acetyltransferase (GNAT) family protein</fullName>
    </recommendedName>
</protein>
<evidence type="ECO:0000313" key="2">
    <source>
        <dbReference type="Proteomes" id="UP000294535"/>
    </source>
</evidence>
<organism evidence="1 2">
    <name type="scientific">Algoriphagus boseongensis</name>
    <dbReference type="NCBI Taxonomy" id="1442587"/>
    <lineage>
        <taxon>Bacteria</taxon>
        <taxon>Pseudomonadati</taxon>
        <taxon>Bacteroidota</taxon>
        <taxon>Cytophagia</taxon>
        <taxon>Cytophagales</taxon>
        <taxon>Cyclobacteriaceae</taxon>
        <taxon>Algoriphagus</taxon>
    </lineage>
</organism>
<sequence>MNEVVKFLNKLKPQWADMLVFYFPQDSPKVEPPVVNGIDLKEEGNEFIFQENGLLIHRSRVFYKSNFLSNFNFSGPLITIGDCFTDDRYRGKGIYPQVLKYLGSKFSPERQVFILVAPENLSSIKGIEKAGFIFLGRLQGLRILIFYFFKKLSISRL</sequence>
<evidence type="ECO:0000313" key="1">
    <source>
        <dbReference type="EMBL" id="TDQ19615.1"/>
    </source>
</evidence>
<keyword evidence="2" id="KW-1185">Reference proteome</keyword>